<organism evidence="2 3">
    <name type="scientific">Xylona heveae (strain CBS 132557 / TC161)</name>
    <dbReference type="NCBI Taxonomy" id="1328760"/>
    <lineage>
        <taxon>Eukaryota</taxon>
        <taxon>Fungi</taxon>
        <taxon>Dikarya</taxon>
        <taxon>Ascomycota</taxon>
        <taxon>Pezizomycotina</taxon>
        <taxon>Xylonomycetes</taxon>
        <taxon>Xylonales</taxon>
        <taxon>Xylonaceae</taxon>
        <taxon>Xylona</taxon>
    </lineage>
</organism>
<evidence type="ECO:0000256" key="1">
    <source>
        <dbReference type="SAM" id="SignalP"/>
    </source>
</evidence>
<proteinExistence type="predicted"/>
<dbReference type="OrthoDB" id="5597238at2759"/>
<dbReference type="RefSeq" id="XP_018191513.1">
    <property type="nucleotide sequence ID" value="XM_018330690.1"/>
</dbReference>
<evidence type="ECO:0000313" key="2">
    <source>
        <dbReference type="EMBL" id="KZF25958.1"/>
    </source>
</evidence>
<sequence length="176" mass="17761">MRFFTVIATLSLTVAVSALGNSTSTGQSPSGTTASQQACLNKCTPTDLNCQAACVGVPSPNNSQANKNTQCAQNCDQGNGSPEDTKKYGECLSSCASSYYWQDSSATPTHRVSKVTETVEPTEASPKHSTSSSHAVATSSSAAVFATSTATGAAAHHVVVVPIAGFAGAVVAAIAL</sequence>
<name>A0A165JA37_XYLHT</name>
<reference evidence="2 3" key="1">
    <citation type="journal article" date="2016" name="Fungal Biol.">
        <title>The genome of Xylona heveae provides a window into fungal endophytism.</title>
        <authorList>
            <person name="Gazis R."/>
            <person name="Kuo A."/>
            <person name="Riley R."/>
            <person name="LaButti K."/>
            <person name="Lipzen A."/>
            <person name="Lin J."/>
            <person name="Amirebrahimi M."/>
            <person name="Hesse C.N."/>
            <person name="Spatafora J.W."/>
            <person name="Henrissat B."/>
            <person name="Hainaut M."/>
            <person name="Grigoriev I.V."/>
            <person name="Hibbett D.S."/>
        </authorList>
    </citation>
    <scope>NUCLEOTIDE SEQUENCE [LARGE SCALE GENOMIC DNA]</scope>
    <source>
        <strain evidence="2 3">TC161</strain>
    </source>
</reference>
<dbReference type="STRING" id="1328760.A0A165JA37"/>
<dbReference type="EMBL" id="KV407454">
    <property type="protein sequence ID" value="KZF25958.1"/>
    <property type="molecule type" value="Genomic_DNA"/>
</dbReference>
<dbReference type="AlphaFoldDB" id="A0A165JA37"/>
<dbReference type="Proteomes" id="UP000076632">
    <property type="component" value="Unassembled WGS sequence"/>
</dbReference>
<protein>
    <submittedName>
        <fullName evidence="2">Uncharacterized protein</fullName>
    </submittedName>
</protein>
<evidence type="ECO:0000313" key="3">
    <source>
        <dbReference type="Proteomes" id="UP000076632"/>
    </source>
</evidence>
<dbReference type="GeneID" id="28895827"/>
<accession>A0A165JA37</accession>
<feature type="signal peptide" evidence="1">
    <location>
        <begin position="1"/>
        <end position="18"/>
    </location>
</feature>
<keyword evidence="1" id="KW-0732">Signal</keyword>
<keyword evidence="3" id="KW-1185">Reference proteome</keyword>
<dbReference type="InParanoid" id="A0A165JA37"/>
<feature type="chain" id="PRO_5007859959" evidence="1">
    <location>
        <begin position="19"/>
        <end position="176"/>
    </location>
</feature>
<dbReference type="OMA" id="AMCQSSC"/>
<gene>
    <name evidence="2" type="ORF">L228DRAFT_235085</name>
</gene>